<feature type="domain" description="BIG2" evidence="1">
    <location>
        <begin position="157"/>
        <end position="238"/>
    </location>
</feature>
<dbReference type="InterPro" id="IPR008964">
    <property type="entry name" value="Invasin/intimin_cell_adhesion"/>
</dbReference>
<sequence length="736" mass="76473">MFAAMGYYSDGSSRQITDLSINNWHSSEDTLASFEQPGVLVGKIPGTVRIHASKDGITSNTMSIGVTDAVLTSIAVTPSSPSIAKGQMQPLLATALYSDGSSFDVSDSVTWASEETTIATVTSEGILLGVEVGRTTVNAMKEGIISNTVDVNVTNAVMTSILVTPSSVSLAIGQTQPLVTTAIYSDGSSTDISGSVTWRSTDTTTATVTQTGTLLGVQVGTTNITATIEGISSNTVTVEVTDAVITSLNVTPASISLAKGQTQTLVATATFSDGTSSDLSDSVSWQPVNTAIATVTPKGTLRGIEVGNTTVTATINHISSNTVNVEVTDAVITSLDVTPASVSIAKGQTQTLIAMATYSDGSNVDTSDSVTWASDQTTIAPVTPDGMLMGNQVGSADVTATIDGISSNRVSVEITNAVITSLDVTPTSVAIAKGQTKSLVAMATYSDGSYVDITDSVTWLPAEPNIANVTPQGLLSSHEVGSTSVSAVKDEVTSNQVIVDVTSAIVTSIELTPNPAFVVKDLSRPLVATATYSDGSASNVSTSVTWTSIDTDVATVAPLGQLTGIEVGQTTVSAFKDGITSQTLSVNVCDQAVSCNIEVFDTGAGKLFTSTPSAVYLDSIGGSPNVGVYNDQNGSYYRFNWPHANQLCKRYNRMLLAGRTNWRLTTKNELLDDLYGIYGNMYNARSWPANKVSYWSSDVSVGAGGATRYISARLNVASYAVGPATMRQYVSCVSEP</sequence>
<proteinExistence type="predicted"/>
<dbReference type="SUPFAM" id="SSF49373">
    <property type="entry name" value="Invasin/intimin cell-adhesion fragments"/>
    <property type="match status" value="5"/>
</dbReference>
<dbReference type="RefSeq" id="WP_206369150.1">
    <property type="nucleotide sequence ID" value="NZ_CAWPTM010000099.1"/>
</dbReference>
<feature type="domain" description="BIG2" evidence="1">
    <location>
        <begin position="244"/>
        <end position="325"/>
    </location>
</feature>
<accession>A0ABS2ZXM7</accession>
<evidence type="ECO:0000313" key="2">
    <source>
        <dbReference type="EMBL" id="MBN3577016.1"/>
    </source>
</evidence>
<comment type="caution">
    <text evidence="2">The sequence shown here is derived from an EMBL/GenBank/DDBJ whole genome shotgun (WGS) entry which is preliminary data.</text>
</comment>
<reference evidence="2 3" key="1">
    <citation type="submission" date="2021-02" db="EMBL/GenBank/DDBJ databases">
        <title>Draft Genome Sequences of 5 Vibrio neptunius Strains Isolated From of Bivalve Hatcheries.</title>
        <authorList>
            <person name="Galvis F."/>
            <person name="Barja J.L."/>
            <person name="Lemos M.L."/>
            <person name="Balado M."/>
        </authorList>
    </citation>
    <scope>NUCLEOTIDE SEQUENCE [LARGE SCALE GENOMIC DNA]</scope>
    <source>
        <strain evidence="2 3">PP-145.98</strain>
    </source>
</reference>
<dbReference type="Pfam" id="PF02368">
    <property type="entry name" value="Big_2"/>
    <property type="match status" value="6"/>
</dbReference>
<gene>
    <name evidence="2" type="ORF">JYA62_04950</name>
</gene>
<evidence type="ECO:0000313" key="3">
    <source>
        <dbReference type="Proteomes" id="UP000779070"/>
    </source>
</evidence>
<keyword evidence="3" id="KW-1185">Reference proteome</keyword>
<dbReference type="InterPro" id="IPR003343">
    <property type="entry name" value="Big_2"/>
</dbReference>
<dbReference type="SMART" id="SM00635">
    <property type="entry name" value="BID_2"/>
    <property type="match status" value="6"/>
</dbReference>
<name>A0ABS2ZXM7_9VIBR</name>
<feature type="domain" description="BIG2" evidence="1">
    <location>
        <begin position="70"/>
        <end position="151"/>
    </location>
</feature>
<protein>
    <submittedName>
        <fullName evidence="2">Ig-like domain-containing protein</fullName>
    </submittedName>
</protein>
<organism evidence="2 3">
    <name type="scientific">Vibrio neptunius</name>
    <dbReference type="NCBI Taxonomy" id="170651"/>
    <lineage>
        <taxon>Bacteria</taxon>
        <taxon>Pseudomonadati</taxon>
        <taxon>Pseudomonadota</taxon>
        <taxon>Gammaproteobacteria</taxon>
        <taxon>Vibrionales</taxon>
        <taxon>Vibrionaceae</taxon>
        <taxon>Vibrio</taxon>
    </lineage>
</organism>
<dbReference type="Proteomes" id="UP000779070">
    <property type="component" value="Unassembled WGS sequence"/>
</dbReference>
<dbReference type="EMBL" id="JAFHLB010000004">
    <property type="protein sequence ID" value="MBN3577016.1"/>
    <property type="molecule type" value="Genomic_DNA"/>
</dbReference>
<dbReference type="Gene3D" id="2.60.40.1080">
    <property type="match status" value="7"/>
</dbReference>
<evidence type="ECO:0000259" key="1">
    <source>
        <dbReference type="SMART" id="SM00635"/>
    </source>
</evidence>
<feature type="domain" description="BIG2" evidence="1">
    <location>
        <begin position="505"/>
        <end position="586"/>
    </location>
</feature>
<feature type="domain" description="BIG2" evidence="1">
    <location>
        <begin position="331"/>
        <end position="412"/>
    </location>
</feature>
<feature type="domain" description="BIG2" evidence="1">
    <location>
        <begin position="418"/>
        <end position="499"/>
    </location>
</feature>